<dbReference type="InterPro" id="IPR025345">
    <property type="entry name" value="DUF4249"/>
</dbReference>
<dbReference type="AlphaFoldDB" id="A0A839GGZ4"/>
<reference evidence="1 2" key="1">
    <citation type="submission" date="2020-08" db="EMBL/GenBank/DDBJ databases">
        <title>Genomic Encyclopedia of Type Strains, Phase IV (KMG-IV): sequencing the most valuable type-strain genomes for metagenomic binning, comparative biology and taxonomic classification.</title>
        <authorList>
            <person name="Goeker M."/>
        </authorList>
    </citation>
    <scope>NUCLEOTIDE SEQUENCE [LARGE SCALE GENOMIC DNA]</scope>
    <source>
        <strain evidence="1 2">DSM 29854</strain>
    </source>
</reference>
<organism evidence="1 2">
    <name type="scientific">Rufibacter quisquiliarum</name>
    <dbReference type="NCBI Taxonomy" id="1549639"/>
    <lineage>
        <taxon>Bacteria</taxon>
        <taxon>Pseudomonadati</taxon>
        <taxon>Bacteroidota</taxon>
        <taxon>Cytophagia</taxon>
        <taxon>Cytophagales</taxon>
        <taxon>Hymenobacteraceae</taxon>
        <taxon>Rufibacter</taxon>
    </lineage>
</organism>
<dbReference type="PROSITE" id="PS51257">
    <property type="entry name" value="PROKAR_LIPOPROTEIN"/>
    <property type="match status" value="1"/>
</dbReference>
<dbReference type="Proteomes" id="UP000563094">
    <property type="component" value="Unassembled WGS sequence"/>
</dbReference>
<keyword evidence="2" id="KW-1185">Reference proteome</keyword>
<dbReference type="RefSeq" id="WP_066838245.1">
    <property type="nucleotide sequence ID" value="NZ_JACJIQ010000011.1"/>
</dbReference>
<proteinExistence type="predicted"/>
<evidence type="ECO:0000313" key="1">
    <source>
        <dbReference type="EMBL" id="MBA9078162.1"/>
    </source>
</evidence>
<sequence>MIKCRKLKFFCCLLLLIGGCVEEYELPETATDLKLLVVDGNINLDDKIAVVKLSRTQDLVVADQEPVQEHGAQVSIEDESGQRFQLKENPIQEGRYTGYNASWAYNKKYKLHIKTSQGKEYQSEFVSTHKTPAIDSLTWSVEGGKVILAANTHDSANKTRYYKWEYVETYEYKSYMESAFMYTGNWILVLRPSSSQIYTCWATTPSTTILVGSSAHLAKDIIAHYPLVIHEGDGDRFGIKFSLLVHQYAISKGEFDYWTMLRKNTESVGSLFDAQPSYVTGNVSSVKNLDEPVFGYFSARSRSSKRVFIEAKELKKWGFKPKWPECRIFEAAGEPIPSNMNVVSAEINPTTGRAFPTLLATKECTDCRLKGGDTRRPDFW</sequence>
<gene>
    <name evidence="1" type="ORF">FHS90_002886</name>
</gene>
<dbReference type="Pfam" id="PF14054">
    <property type="entry name" value="DUF4249"/>
    <property type="match status" value="1"/>
</dbReference>
<name>A0A839GGZ4_9BACT</name>
<dbReference type="EMBL" id="JACJIQ010000011">
    <property type="protein sequence ID" value="MBA9078162.1"/>
    <property type="molecule type" value="Genomic_DNA"/>
</dbReference>
<protein>
    <recommendedName>
        <fullName evidence="3">DUF4249 domain-containing protein</fullName>
    </recommendedName>
</protein>
<evidence type="ECO:0000313" key="2">
    <source>
        <dbReference type="Proteomes" id="UP000563094"/>
    </source>
</evidence>
<accession>A0A839GGZ4</accession>
<comment type="caution">
    <text evidence="1">The sequence shown here is derived from an EMBL/GenBank/DDBJ whole genome shotgun (WGS) entry which is preliminary data.</text>
</comment>
<evidence type="ECO:0008006" key="3">
    <source>
        <dbReference type="Google" id="ProtNLM"/>
    </source>
</evidence>